<dbReference type="SMART" id="SM00961">
    <property type="entry name" value="RuBisCO_small"/>
    <property type="match status" value="1"/>
</dbReference>
<evidence type="ECO:0000256" key="4">
    <source>
        <dbReference type="ARBA" id="ARBA00023300"/>
    </source>
</evidence>
<feature type="domain" description="Ribulose bisphosphate carboxylase small subunit" evidence="7">
    <location>
        <begin position="73"/>
        <end position="181"/>
    </location>
</feature>
<evidence type="ECO:0000256" key="1">
    <source>
        <dbReference type="ARBA" id="ARBA00022531"/>
    </source>
</evidence>
<accession>A0ABP0TYP4</accession>
<evidence type="ECO:0000313" key="8">
    <source>
        <dbReference type="EMBL" id="CAK9208552.1"/>
    </source>
</evidence>
<reference evidence="8" key="1">
    <citation type="submission" date="2024-02" db="EMBL/GenBank/DDBJ databases">
        <authorList>
            <consortium name="ELIXIR-Norway"/>
            <consortium name="Elixir Norway"/>
        </authorList>
    </citation>
    <scope>NUCLEOTIDE SEQUENCE</scope>
</reference>
<comment type="function">
    <text evidence="5 6">RuBisCO catalyzes two reactions: the carboxylation of D-ribulose 1,5-bisphosphate, the primary event in carbon dioxide fixation, as well as the oxidative fragmentation of the pentose substrate. Both reactions occur simultaneously and in competition at the same active site. Although the small subunit is not catalytic it is essential for maximal activity.</text>
</comment>
<dbReference type="InterPro" id="IPR036385">
    <property type="entry name" value="RuBisCO_ssu_sf"/>
</dbReference>
<dbReference type="CDD" id="cd03527">
    <property type="entry name" value="RuBisCO_small"/>
    <property type="match status" value="1"/>
</dbReference>
<evidence type="ECO:0000256" key="5">
    <source>
        <dbReference type="HAMAP-Rule" id="MF_00860"/>
    </source>
</evidence>
<evidence type="ECO:0000256" key="6">
    <source>
        <dbReference type="RuleBase" id="RU003627"/>
    </source>
</evidence>
<dbReference type="PANTHER" id="PTHR31262:SF0">
    <property type="entry name" value="RIBULOSE BISPHOSPHATE CARBOXYLASE SMALL SUBUNIT, CHLOROPLASTIC 1"/>
    <property type="match status" value="1"/>
</dbReference>
<protein>
    <recommendedName>
        <fullName evidence="5">Ribulose bisphosphate carboxylase small subunit, chloroplastic</fullName>
        <shortName evidence="5">RuBisCO small subunit</shortName>
    </recommendedName>
</protein>
<dbReference type="EMBL" id="OZ019909">
    <property type="protein sequence ID" value="CAK9208552.1"/>
    <property type="molecule type" value="Genomic_DNA"/>
</dbReference>
<keyword evidence="2 5" id="KW-0113">Calvin cycle</keyword>
<dbReference type="InterPro" id="IPR024681">
    <property type="entry name" value="RuBisCO_ssu"/>
</dbReference>
<dbReference type="Proteomes" id="UP001497512">
    <property type="component" value="Chromosome 17"/>
</dbReference>
<proteinExistence type="inferred from homology"/>
<dbReference type="PANTHER" id="PTHR31262">
    <property type="entry name" value="RIBULOSE BISPHOSPHATE CARBOXYLASE SMALL CHAIN 1, CHLOROPLASTIC"/>
    <property type="match status" value="1"/>
</dbReference>
<dbReference type="HAMAP" id="MF_00859">
    <property type="entry name" value="RuBisCO_S_bact"/>
    <property type="match status" value="1"/>
</dbReference>
<dbReference type="Gene3D" id="3.30.190.10">
    <property type="entry name" value="Ribulose bisphosphate carboxylase, small subunit"/>
    <property type="match status" value="1"/>
</dbReference>
<evidence type="ECO:0000313" key="9">
    <source>
        <dbReference type="Proteomes" id="UP001497512"/>
    </source>
</evidence>
<dbReference type="PRINTS" id="PR00152">
    <property type="entry name" value="RUBISCOSMALL"/>
</dbReference>
<comment type="subunit">
    <text evidence="5 6">Heterohexadecamer of 8 large and 8 small subunits.</text>
</comment>
<organism evidence="8 9">
    <name type="scientific">Sphagnum troendelagicum</name>
    <dbReference type="NCBI Taxonomy" id="128251"/>
    <lineage>
        <taxon>Eukaryota</taxon>
        <taxon>Viridiplantae</taxon>
        <taxon>Streptophyta</taxon>
        <taxon>Embryophyta</taxon>
        <taxon>Bryophyta</taxon>
        <taxon>Sphagnophytina</taxon>
        <taxon>Sphagnopsida</taxon>
        <taxon>Sphagnales</taxon>
        <taxon>Sphagnaceae</taxon>
        <taxon>Sphagnum</taxon>
    </lineage>
</organism>
<comment type="similarity">
    <text evidence="5 6">Belongs to the RuBisCO small chain family.</text>
</comment>
<sequence>MASIAATSHAVAPAAFAAAVPRVATSESSTVRAFTGLRSAPLIARESAAQSLGVQNGSRVSCMQVWAPTGNKKFETLSYLPPLTSDQIAKQIDYMLANNSIPCLEFDLVGYVSRDNFAGSGYYDGRYWTMWKLPMFGCSDAASVLREIAECKKAYPKAFIRVLGFDNVRQVQVSGFLVQRPDA</sequence>
<dbReference type="InterPro" id="IPR000894">
    <property type="entry name" value="RuBisCO_ssu_dom"/>
</dbReference>
<gene>
    <name evidence="5" type="primary">RBCS</name>
    <name evidence="8" type="ORF">CSSPTR1EN2_LOCUS9240</name>
</gene>
<dbReference type="Pfam" id="PF00101">
    <property type="entry name" value="RuBisCO_small"/>
    <property type="match status" value="1"/>
</dbReference>
<keyword evidence="5" id="KW-0150">Chloroplast</keyword>
<keyword evidence="1 5" id="KW-0602">Photosynthesis</keyword>
<evidence type="ECO:0000256" key="2">
    <source>
        <dbReference type="ARBA" id="ARBA00022567"/>
    </source>
</evidence>
<keyword evidence="4 5" id="KW-0120">Carbon dioxide fixation</keyword>
<evidence type="ECO:0000256" key="3">
    <source>
        <dbReference type="ARBA" id="ARBA00023238"/>
    </source>
</evidence>
<keyword evidence="9" id="KW-1185">Reference proteome</keyword>
<keyword evidence="5 6" id="KW-0934">Plastid</keyword>
<comment type="miscellaneous">
    <text evidence="5">The basic functional RuBisCO is composed of a large chain homodimer in a 'head-to-tail' conformation. In form I RuBisCO this homodimer is arranged in a barrel-like tetramer with the small subunits forming a tetrameric 'cap' on each end of the 'barrel'.</text>
</comment>
<evidence type="ECO:0000259" key="7">
    <source>
        <dbReference type="SMART" id="SM00961"/>
    </source>
</evidence>
<dbReference type="SUPFAM" id="SSF55239">
    <property type="entry name" value="RuBisCO, small subunit"/>
    <property type="match status" value="1"/>
</dbReference>
<name>A0ABP0TYP4_9BRYO</name>
<keyword evidence="3 5" id="KW-0601">Photorespiration</keyword>
<comment type="subcellular location">
    <subcellularLocation>
        <location evidence="5">Plastid</location>
        <location evidence="5">Chloroplast</location>
    </subcellularLocation>
</comment>